<evidence type="ECO:0000256" key="2">
    <source>
        <dbReference type="ARBA" id="ARBA00022603"/>
    </source>
</evidence>
<sequence>MVQFTAHRRDMAARLAGADGALGRAVKTWIRSLNKRLYPYLTRHVGDDVLFLNWSYQEDPPMALALEAADEPYRYPIQLYHCTATQAGELAGKRVLEVGCGHGGGASYLTRALGPASYIGLDLNPAGIEFCRRRHHVPGLEFVHGDAENLPFPPQSFDTVINIESSHCYHHFDRFLGEVARVLRPGGAFLYADVRHRLECAQWEAALAGAPGLRVIAWREINAEVLRGIELNSAQWQAVADSLVPGFLRRVARKGTPARGSGIYRRLESGTTSYRMYHLAKTSGDSHS</sequence>
<dbReference type="Gene3D" id="3.40.50.150">
    <property type="entry name" value="Vaccinia Virus protein VP39"/>
    <property type="match status" value="1"/>
</dbReference>
<dbReference type="Proteomes" id="UP000465361">
    <property type="component" value="Unassembled WGS sequence"/>
</dbReference>
<keyword evidence="1" id="KW-0444">Lipid biosynthesis</keyword>
<dbReference type="GO" id="GO:0032259">
    <property type="term" value="P:methylation"/>
    <property type="evidence" value="ECO:0007669"/>
    <property type="project" value="UniProtKB-KW"/>
</dbReference>
<comment type="function">
    <text evidence="4">Catalyzes the methylation of the lipid moiety of the intermediate compounds phthiotriol and glycosylated phenolphthiotriol dimycoserosates to form phthiocerol dimycocerosates (DIM A) and glycosylated phenolphthiocerol dimycocerosates (PGL).</text>
</comment>
<keyword evidence="2 7" id="KW-0489">Methyltransferase</keyword>
<keyword evidence="1" id="KW-0443">Lipid metabolism</keyword>
<name>A0A7I9XUE9_9MYCO</name>
<dbReference type="RefSeq" id="WP_308494701.1">
    <property type="nucleotide sequence ID" value="NZ_BLKW01000002.1"/>
</dbReference>
<evidence type="ECO:0000256" key="3">
    <source>
        <dbReference type="ARBA" id="ARBA00022679"/>
    </source>
</evidence>
<dbReference type="AlphaFoldDB" id="A0A7I9XUE9"/>
<proteinExistence type="inferred from homology"/>
<protein>
    <submittedName>
        <fullName evidence="7">Phthiotriol/phenolphthiotriol dimycocerosates methyltransferase</fullName>
    </submittedName>
</protein>
<organism evidence="7 8">
    <name type="scientific">Mycobacterium botniense</name>
    <dbReference type="NCBI Taxonomy" id="84962"/>
    <lineage>
        <taxon>Bacteria</taxon>
        <taxon>Bacillati</taxon>
        <taxon>Actinomycetota</taxon>
        <taxon>Actinomycetes</taxon>
        <taxon>Mycobacteriales</taxon>
        <taxon>Mycobacteriaceae</taxon>
        <taxon>Mycobacterium</taxon>
    </lineage>
</organism>
<dbReference type="InterPro" id="IPR054877">
    <property type="entry name" value="PthPhpthDimycoMt"/>
</dbReference>
<dbReference type="Pfam" id="PF08241">
    <property type="entry name" value="Methyltransf_11"/>
    <property type="match status" value="1"/>
</dbReference>
<evidence type="ECO:0000256" key="1">
    <source>
        <dbReference type="ARBA" id="ARBA00022516"/>
    </source>
</evidence>
<comment type="caution">
    <text evidence="7">The sequence shown here is derived from an EMBL/GenBank/DDBJ whole genome shotgun (WGS) entry which is preliminary data.</text>
</comment>
<evidence type="ECO:0000313" key="8">
    <source>
        <dbReference type="Proteomes" id="UP000465361"/>
    </source>
</evidence>
<evidence type="ECO:0000256" key="5">
    <source>
        <dbReference type="ARBA" id="ARBA00038330"/>
    </source>
</evidence>
<dbReference type="SUPFAM" id="SSF53335">
    <property type="entry name" value="S-adenosyl-L-methionine-dependent methyltransferases"/>
    <property type="match status" value="1"/>
</dbReference>
<dbReference type="PANTHER" id="PTHR44068:SF11">
    <property type="entry name" value="GERANYL DIPHOSPHATE 2-C-METHYLTRANSFERASE"/>
    <property type="match status" value="1"/>
</dbReference>
<dbReference type="PANTHER" id="PTHR44068">
    <property type="entry name" value="ZGC:194242"/>
    <property type="match status" value="1"/>
</dbReference>
<dbReference type="InterPro" id="IPR013216">
    <property type="entry name" value="Methyltransf_11"/>
</dbReference>
<dbReference type="NCBIfam" id="NF045823">
    <property type="entry name" value="PthPhpthDimycoMt"/>
    <property type="match status" value="1"/>
</dbReference>
<evidence type="ECO:0000313" key="7">
    <source>
        <dbReference type="EMBL" id="GFG73633.1"/>
    </source>
</evidence>
<evidence type="ECO:0000256" key="4">
    <source>
        <dbReference type="ARBA" id="ARBA00037600"/>
    </source>
</evidence>
<dbReference type="InterPro" id="IPR029063">
    <property type="entry name" value="SAM-dependent_MTases_sf"/>
</dbReference>
<gene>
    <name evidence="7" type="ORF">MBOT_09980</name>
</gene>
<keyword evidence="3 7" id="KW-0808">Transferase</keyword>
<evidence type="ECO:0000259" key="6">
    <source>
        <dbReference type="Pfam" id="PF08241"/>
    </source>
</evidence>
<comment type="similarity">
    <text evidence="5">Belongs to the methyltransferase superfamily. Phthiotriol/phenolphthiotriol dimycocerosates methyltransferase family.</text>
</comment>
<dbReference type="CDD" id="cd02440">
    <property type="entry name" value="AdoMet_MTases"/>
    <property type="match status" value="1"/>
</dbReference>
<reference evidence="7 8" key="1">
    <citation type="journal article" date="2019" name="Emerg. Microbes Infect.">
        <title>Comprehensive subspecies identification of 175 nontuberculous mycobacteria species based on 7547 genomic profiles.</title>
        <authorList>
            <person name="Matsumoto Y."/>
            <person name="Kinjo T."/>
            <person name="Motooka D."/>
            <person name="Nabeya D."/>
            <person name="Jung N."/>
            <person name="Uechi K."/>
            <person name="Horii T."/>
            <person name="Iida T."/>
            <person name="Fujita J."/>
            <person name="Nakamura S."/>
        </authorList>
    </citation>
    <scope>NUCLEOTIDE SEQUENCE [LARGE SCALE GENOMIC DNA]</scope>
    <source>
        <strain evidence="7 8">JCM 17322</strain>
    </source>
</reference>
<feature type="domain" description="Methyltransferase type 11" evidence="6">
    <location>
        <begin position="96"/>
        <end position="190"/>
    </location>
</feature>
<dbReference type="EMBL" id="BLKW01000002">
    <property type="protein sequence ID" value="GFG73633.1"/>
    <property type="molecule type" value="Genomic_DNA"/>
</dbReference>
<keyword evidence="8" id="KW-1185">Reference proteome</keyword>
<dbReference type="InterPro" id="IPR050447">
    <property type="entry name" value="Erg6_SMT_methyltransf"/>
</dbReference>
<dbReference type="GO" id="GO:0008757">
    <property type="term" value="F:S-adenosylmethionine-dependent methyltransferase activity"/>
    <property type="evidence" value="ECO:0007669"/>
    <property type="project" value="InterPro"/>
</dbReference>
<accession>A0A7I9XUE9</accession>